<dbReference type="Pfam" id="PF00512">
    <property type="entry name" value="HisKA"/>
    <property type="match status" value="1"/>
</dbReference>
<dbReference type="SMART" id="SM00387">
    <property type="entry name" value="HATPase_c"/>
    <property type="match status" value="1"/>
</dbReference>
<feature type="domain" description="HAMP" evidence="13">
    <location>
        <begin position="169"/>
        <end position="222"/>
    </location>
</feature>
<dbReference type="FunFam" id="3.30.565.10:FF:000006">
    <property type="entry name" value="Sensor histidine kinase WalK"/>
    <property type="match status" value="1"/>
</dbReference>
<organism evidence="14">
    <name type="scientific">hydrothermal vent metagenome</name>
    <dbReference type="NCBI Taxonomy" id="652676"/>
    <lineage>
        <taxon>unclassified sequences</taxon>
        <taxon>metagenomes</taxon>
        <taxon>ecological metagenomes</taxon>
    </lineage>
</organism>
<keyword evidence="10 11" id="KW-0472">Membrane</keyword>
<keyword evidence="9" id="KW-0902">Two-component regulatory system</keyword>
<comment type="catalytic activity">
    <reaction evidence="1">
        <text>ATP + protein L-histidine = ADP + protein N-phospho-L-histidine.</text>
        <dbReference type="EC" id="2.7.13.3"/>
    </reaction>
</comment>
<accession>A0A3B1CHR4</accession>
<dbReference type="SMART" id="SM00304">
    <property type="entry name" value="HAMP"/>
    <property type="match status" value="1"/>
</dbReference>
<gene>
    <name evidence="14" type="ORF">MNBD_NITROSPIRAE03-370</name>
</gene>
<dbReference type="Pfam" id="PF02518">
    <property type="entry name" value="HATPase_c"/>
    <property type="match status" value="1"/>
</dbReference>
<dbReference type="PROSITE" id="PS50109">
    <property type="entry name" value="HIS_KIN"/>
    <property type="match status" value="1"/>
</dbReference>
<dbReference type="GO" id="GO:0005886">
    <property type="term" value="C:plasma membrane"/>
    <property type="evidence" value="ECO:0007669"/>
    <property type="project" value="TreeGrafter"/>
</dbReference>
<dbReference type="InterPro" id="IPR003660">
    <property type="entry name" value="HAMP_dom"/>
</dbReference>
<dbReference type="Gene3D" id="1.10.287.130">
    <property type="match status" value="1"/>
</dbReference>
<dbReference type="SUPFAM" id="SSF55874">
    <property type="entry name" value="ATPase domain of HSP90 chaperone/DNA topoisomerase II/histidine kinase"/>
    <property type="match status" value="1"/>
</dbReference>
<evidence type="ECO:0000256" key="5">
    <source>
        <dbReference type="ARBA" id="ARBA00022679"/>
    </source>
</evidence>
<evidence type="ECO:0000259" key="13">
    <source>
        <dbReference type="PROSITE" id="PS50885"/>
    </source>
</evidence>
<name>A0A3B1CHR4_9ZZZZ</name>
<sequence length="445" mass="49660">ALFILSSLILFVIVYFLISSSFKQEERYTIQSKLREFSAQYQRGGIEALKREVGFEEHSGNLFFVRVSGSRGNTLFVNIPALMGERIDIRQIEGRAVTENGQWIHLPAGNDKGGVLDIASAKLPDGRILQVGMSRGEREEFLERFRETFAVIIIPVILLGFTGGVLFAFRALMPIRNIIKTVRSIDKGRLDARVSVRHTGDELEELTVLFNGMLQRIEVLINGMRSALDNVAHDLRTPMTRLRGTAEMALQSGQGMEVCREALSDCLEESDQILTMLNTLMDISEAETGVMRLRLEKINLSLLIEDVVDLYRYSAEERNIAIYIKTPGELFLTADHNRMRQVIANLLDNAVKYTPDGGRVDVEASRKGDHIVVRVEDNGIGISGEELPKIWGRLYRGEQSRSARGLGLGLSLVKAVVHAHKGSVEVYSEPDRGSGFVIYLPVKAA</sequence>
<reference evidence="14" key="1">
    <citation type="submission" date="2018-06" db="EMBL/GenBank/DDBJ databases">
        <authorList>
            <person name="Zhirakovskaya E."/>
        </authorList>
    </citation>
    <scope>NUCLEOTIDE SEQUENCE</scope>
</reference>
<keyword evidence="6 11" id="KW-0812">Transmembrane</keyword>
<dbReference type="InterPro" id="IPR003661">
    <property type="entry name" value="HisK_dim/P_dom"/>
</dbReference>
<protein>
    <recommendedName>
        <fullName evidence="3">histidine kinase</fullName>
        <ecNumber evidence="3">2.7.13.3</ecNumber>
    </recommendedName>
</protein>
<evidence type="ECO:0000256" key="7">
    <source>
        <dbReference type="ARBA" id="ARBA00022777"/>
    </source>
</evidence>
<dbReference type="AlphaFoldDB" id="A0A3B1CHR4"/>
<evidence type="ECO:0000256" key="1">
    <source>
        <dbReference type="ARBA" id="ARBA00000085"/>
    </source>
</evidence>
<feature type="transmembrane region" description="Helical" evidence="11">
    <location>
        <begin position="149"/>
        <end position="173"/>
    </location>
</feature>
<dbReference type="InterPro" id="IPR050428">
    <property type="entry name" value="TCS_sensor_his_kinase"/>
</dbReference>
<dbReference type="Pfam" id="PF00672">
    <property type="entry name" value="HAMP"/>
    <property type="match status" value="1"/>
</dbReference>
<keyword evidence="4" id="KW-0597">Phosphoprotein</keyword>
<dbReference type="InterPro" id="IPR036890">
    <property type="entry name" value="HATPase_C_sf"/>
</dbReference>
<dbReference type="CDD" id="cd00082">
    <property type="entry name" value="HisKA"/>
    <property type="match status" value="1"/>
</dbReference>
<dbReference type="Gene3D" id="6.10.340.10">
    <property type="match status" value="1"/>
</dbReference>
<dbReference type="PANTHER" id="PTHR45436:SF8">
    <property type="entry name" value="HISTIDINE KINASE"/>
    <property type="match status" value="1"/>
</dbReference>
<keyword evidence="7" id="KW-0418">Kinase</keyword>
<dbReference type="PANTHER" id="PTHR45436">
    <property type="entry name" value="SENSOR HISTIDINE KINASE YKOH"/>
    <property type="match status" value="1"/>
</dbReference>
<feature type="domain" description="Histidine kinase" evidence="12">
    <location>
        <begin position="230"/>
        <end position="444"/>
    </location>
</feature>
<evidence type="ECO:0000256" key="8">
    <source>
        <dbReference type="ARBA" id="ARBA00022989"/>
    </source>
</evidence>
<keyword evidence="5" id="KW-0808">Transferase</keyword>
<comment type="subcellular location">
    <subcellularLocation>
        <location evidence="2">Membrane</location>
    </subcellularLocation>
</comment>
<dbReference type="InterPro" id="IPR036097">
    <property type="entry name" value="HisK_dim/P_sf"/>
</dbReference>
<evidence type="ECO:0000256" key="2">
    <source>
        <dbReference type="ARBA" id="ARBA00004370"/>
    </source>
</evidence>
<dbReference type="InterPro" id="IPR004358">
    <property type="entry name" value="Sig_transdc_His_kin-like_C"/>
</dbReference>
<evidence type="ECO:0000256" key="11">
    <source>
        <dbReference type="SAM" id="Phobius"/>
    </source>
</evidence>
<dbReference type="InterPro" id="IPR005467">
    <property type="entry name" value="His_kinase_dom"/>
</dbReference>
<dbReference type="CDD" id="cd00075">
    <property type="entry name" value="HATPase"/>
    <property type="match status" value="1"/>
</dbReference>
<dbReference type="SMART" id="SM00388">
    <property type="entry name" value="HisKA"/>
    <property type="match status" value="1"/>
</dbReference>
<dbReference type="EC" id="2.7.13.3" evidence="3"/>
<evidence type="ECO:0000256" key="9">
    <source>
        <dbReference type="ARBA" id="ARBA00023012"/>
    </source>
</evidence>
<evidence type="ECO:0000256" key="6">
    <source>
        <dbReference type="ARBA" id="ARBA00022692"/>
    </source>
</evidence>
<feature type="non-terminal residue" evidence="14">
    <location>
        <position position="1"/>
    </location>
</feature>
<evidence type="ECO:0000259" key="12">
    <source>
        <dbReference type="PROSITE" id="PS50109"/>
    </source>
</evidence>
<keyword evidence="8 11" id="KW-1133">Transmembrane helix</keyword>
<dbReference type="EMBL" id="UOGI01000060">
    <property type="protein sequence ID" value="VAX29759.1"/>
    <property type="molecule type" value="Genomic_DNA"/>
</dbReference>
<proteinExistence type="predicted"/>
<evidence type="ECO:0000256" key="3">
    <source>
        <dbReference type="ARBA" id="ARBA00012438"/>
    </source>
</evidence>
<dbReference type="PRINTS" id="PR00344">
    <property type="entry name" value="BCTRLSENSOR"/>
</dbReference>
<evidence type="ECO:0000256" key="4">
    <source>
        <dbReference type="ARBA" id="ARBA00022553"/>
    </source>
</evidence>
<dbReference type="InterPro" id="IPR003594">
    <property type="entry name" value="HATPase_dom"/>
</dbReference>
<dbReference type="GO" id="GO:0000155">
    <property type="term" value="F:phosphorelay sensor kinase activity"/>
    <property type="evidence" value="ECO:0007669"/>
    <property type="project" value="InterPro"/>
</dbReference>
<dbReference type="SUPFAM" id="SSF158472">
    <property type="entry name" value="HAMP domain-like"/>
    <property type="match status" value="1"/>
</dbReference>
<evidence type="ECO:0000313" key="14">
    <source>
        <dbReference type="EMBL" id="VAX29759.1"/>
    </source>
</evidence>
<dbReference type="Gene3D" id="3.30.565.10">
    <property type="entry name" value="Histidine kinase-like ATPase, C-terminal domain"/>
    <property type="match status" value="1"/>
</dbReference>
<dbReference type="CDD" id="cd06225">
    <property type="entry name" value="HAMP"/>
    <property type="match status" value="1"/>
</dbReference>
<evidence type="ECO:0000256" key="10">
    <source>
        <dbReference type="ARBA" id="ARBA00023136"/>
    </source>
</evidence>
<dbReference type="PROSITE" id="PS50885">
    <property type="entry name" value="HAMP"/>
    <property type="match status" value="1"/>
</dbReference>
<dbReference type="SUPFAM" id="SSF47384">
    <property type="entry name" value="Homodimeric domain of signal transducing histidine kinase"/>
    <property type="match status" value="1"/>
</dbReference>